<dbReference type="GeneID" id="94849406"/>
<name>A0A1J4KVT1_9EUKA</name>
<dbReference type="PROSITE" id="PS50011">
    <property type="entry name" value="PROTEIN_KINASE_DOM"/>
    <property type="match status" value="1"/>
</dbReference>
<protein>
    <submittedName>
        <fullName evidence="9">CAMK family protein kinase</fullName>
    </submittedName>
</protein>
<dbReference type="PROSITE" id="PS00107">
    <property type="entry name" value="PROTEIN_KINASE_ATP"/>
    <property type="match status" value="1"/>
</dbReference>
<comment type="similarity">
    <text evidence="7">Belongs to the protein kinase superfamily.</text>
</comment>
<dbReference type="FunFam" id="3.30.200.20:FF:000042">
    <property type="entry name" value="Aurora kinase A"/>
    <property type="match status" value="1"/>
</dbReference>
<gene>
    <name evidence="9" type="ORF">TRFO_43245</name>
</gene>
<dbReference type="Gene3D" id="1.10.510.10">
    <property type="entry name" value="Transferase(Phosphotransferase) domain 1"/>
    <property type="match status" value="1"/>
</dbReference>
<dbReference type="EMBL" id="MLAK01000471">
    <property type="protein sequence ID" value="OHT13806.1"/>
    <property type="molecule type" value="Genomic_DNA"/>
</dbReference>
<dbReference type="SUPFAM" id="SSF56112">
    <property type="entry name" value="Protein kinase-like (PK-like)"/>
    <property type="match status" value="1"/>
</dbReference>
<keyword evidence="10" id="KW-1185">Reference proteome</keyword>
<evidence type="ECO:0000256" key="3">
    <source>
        <dbReference type="ARBA" id="ARBA00022741"/>
    </source>
</evidence>
<dbReference type="InterPro" id="IPR000719">
    <property type="entry name" value="Prot_kinase_dom"/>
</dbReference>
<dbReference type="InterPro" id="IPR008271">
    <property type="entry name" value="Ser/Thr_kinase_AS"/>
</dbReference>
<comment type="caution">
    <text evidence="9">The sequence shown here is derived from an EMBL/GenBank/DDBJ whole genome shotgun (WGS) entry which is preliminary data.</text>
</comment>
<dbReference type="OrthoDB" id="193931at2759"/>
<keyword evidence="2" id="KW-0808">Transferase</keyword>
<dbReference type="GO" id="GO:0005524">
    <property type="term" value="F:ATP binding"/>
    <property type="evidence" value="ECO:0007669"/>
    <property type="project" value="UniProtKB-UniRule"/>
</dbReference>
<dbReference type="RefSeq" id="XP_068366942.1">
    <property type="nucleotide sequence ID" value="XM_068514702.1"/>
</dbReference>
<feature type="domain" description="Protein kinase" evidence="8">
    <location>
        <begin position="23"/>
        <end position="235"/>
    </location>
</feature>
<evidence type="ECO:0000256" key="7">
    <source>
        <dbReference type="RuleBase" id="RU000304"/>
    </source>
</evidence>
<reference evidence="9" key="1">
    <citation type="submission" date="2016-10" db="EMBL/GenBank/DDBJ databases">
        <authorList>
            <person name="Benchimol M."/>
            <person name="Almeida L.G."/>
            <person name="Vasconcelos A.T."/>
            <person name="Perreira-Neves A."/>
            <person name="Rosa I.A."/>
            <person name="Tasca T."/>
            <person name="Bogo M.R."/>
            <person name="de Souza W."/>
        </authorList>
    </citation>
    <scope>NUCLEOTIDE SEQUENCE [LARGE SCALE GENOMIC DNA]</scope>
    <source>
        <strain evidence="9">K</strain>
    </source>
</reference>
<dbReference type="GO" id="GO:0035556">
    <property type="term" value="P:intracellular signal transduction"/>
    <property type="evidence" value="ECO:0007669"/>
    <property type="project" value="TreeGrafter"/>
</dbReference>
<evidence type="ECO:0000256" key="6">
    <source>
        <dbReference type="PROSITE-ProRule" id="PRU10141"/>
    </source>
</evidence>
<dbReference type="InterPro" id="IPR011009">
    <property type="entry name" value="Kinase-like_dom_sf"/>
</dbReference>
<dbReference type="Proteomes" id="UP000179807">
    <property type="component" value="Unassembled WGS sequence"/>
</dbReference>
<proteinExistence type="inferred from homology"/>
<evidence type="ECO:0000259" key="8">
    <source>
        <dbReference type="PROSITE" id="PS50011"/>
    </source>
</evidence>
<keyword evidence="4 9" id="KW-0418">Kinase</keyword>
<evidence type="ECO:0000256" key="2">
    <source>
        <dbReference type="ARBA" id="ARBA00022679"/>
    </source>
</evidence>
<dbReference type="PROSITE" id="PS00108">
    <property type="entry name" value="PROTEIN_KINASE_ST"/>
    <property type="match status" value="1"/>
</dbReference>
<dbReference type="AlphaFoldDB" id="A0A1J4KVT1"/>
<evidence type="ECO:0000313" key="9">
    <source>
        <dbReference type="EMBL" id="OHT13806.1"/>
    </source>
</evidence>
<accession>A0A1J4KVT1</accession>
<evidence type="ECO:0000256" key="1">
    <source>
        <dbReference type="ARBA" id="ARBA00022527"/>
    </source>
</evidence>
<keyword evidence="5 6" id="KW-0067">ATP-binding</keyword>
<keyword evidence="1 7" id="KW-0723">Serine/threonine-protein kinase</keyword>
<dbReference type="InterPro" id="IPR017441">
    <property type="entry name" value="Protein_kinase_ATP_BS"/>
</dbReference>
<evidence type="ECO:0000256" key="5">
    <source>
        <dbReference type="ARBA" id="ARBA00022840"/>
    </source>
</evidence>
<organism evidence="9 10">
    <name type="scientific">Tritrichomonas foetus</name>
    <dbReference type="NCBI Taxonomy" id="1144522"/>
    <lineage>
        <taxon>Eukaryota</taxon>
        <taxon>Metamonada</taxon>
        <taxon>Parabasalia</taxon>
        <taxon>Tritrichomonadida</taxon>
        <taxon>Tritrichomonadidae</taxon>
        <taxon>Tritrichomonas</taxon>
    </lineage>
</organism>
<dbReference type="FunFam" id="1.10.510.10:FF:000956">
    <property type="entry name" value="CAMK family protein kinase"/>
    <property type="match status" value="1"/>
</dbReference>
<dbReference type="GO" id="GO:0004674">
    <property type="term" value="F:protein serine/threonine kinase activity"/>
    <property type="evidence" value="ECO:0007669"/>
    <property type="project" value="UniProtKB-KW"/>
</dbReference>
<sequence>MNHHKKPSSESIEKSIPDHIGRYTLRGIIGTGAFSIVKLAVDIETQSSYACKIVPRQLMAKPSQESHFEQEIRIMQQMRYPNIVQLVDIYKDNLNFYLIIEFCSNGELFTHIIDNRFLSESDAKGFFKQLINALIYIHAADCVHRDLKPENLLLDDFGQLKVSDFGFSRYTNNSFVSTPCGSPCYASPECLTGSPYDGKKSDMWSCGIILFAMVTGQLPWTKKNYNELFKQITNG</sequence>
<dbReference type="PANTHER" id="PTHR24346">
    <property type="entry name" value="MAP/MICROTUBULE AFFINITY-REGULATING KINASE"/>
    <property type="match status" value="1"/>
</dbReference>
<dbReference type="SMART" id="SM00220">
    <property type="entry name" value="S_TKc"/>
    <property type="match status" value="1"/>
</dbReference>
<dbReference type="PANTHER" id="PTHR24346:SF82">
    <property type="entry name" value="KP78A-RELATED"/>
    <property type="match status" value="1"/>
</dbReference>
<dbReference type="GO" id="GO:0005737">
    <property type="term" value="C:cytoplasm"/>
    <property type="evidence" value="ECO:0007669"/>
    <property type="project" value="TreeGrafter"/>
</dbReference>
<evidence type="ECO:0000313" key="10">
    <source>
        <dbReference type="Proteomes" id="UP000179807"/>
    </source>
</evidence>
<evidence type="ECO:0000256" key="4">
    <source>
        <dbReference type="ARBA" id="ARBA00022777"/>
    </source>
</evidence>
<dbReference type="Pfam" id="PF00069">
    <property type="entry name" value="Pkinase"/>
    <property type="match status" value="1"/>
</dbReference>
<keyword evidence="3 6" id="KW-0547">Nucleotide-binding</keyword>
<dbReference type="VEuPathDB" id="TrichDB:TRFO_43245"/>
<feature type="binding site" evidence="6">
    <location>
        <position position="52"/>
    </location>
    <ligand>
        <name>ATP</name>
        <dbReference type="ChEBI" id="CHEBI:30616"/>
    </ligand>
</feature>